<dbReference type="InParanoid" id="A0A2P5IB43"/>
<keyword evidence="1" id="KW-0503">Monooxygenase</keyword>
<evidence type="ECO:0000313" key="2">
    <source>
        <dbReference type="Proteomes" id="UP000094444"/>
    </source>
</evidence>
<organism evidence="1 2">
    <name type="scientific">Diaporthe helianthi</name>
    <dbReference type="NCBI Taxonomy" id="158607"/>
    <lineage>
        <taxon>Eukaryota</taxon>
        <taxon>Fungi</taxon>
        <taxon>Dikarya</taxon>
        <taxon>Ascomycota</taxon>
        <taxon>Pezizomycotina</taxon>
        <taxon>Sordariomycetes</taxon>
        <taxon>Sordariomycetidae</taxon>
        <taxon>Diaporthales</taxon>
        <taxon>Diaporthaceae</taxon>
        <taxon>Diaporthe</taxon>
    </lineage>
</organism>
<dbReference type="AlphaFoldDB" id="A0A2P5IB43"/>
<dbReference type="GO" id="GO:0004497">
    <property type="term" value="F:monooxygenase activity"/>
    <property type="evidence" value="ECO:0007669"/>
    <property type="project" value="UniProtKB-KW"/>
</dbReference>
<sequence>MTASPAFHSTAPPGATLPSLSGVFKTLTSKSAQISAGEIDTVVGSSILMKDSTFVEVVTIITATAPGLNVKFGRGINLRAGGEAVTRGKRLIWTMAMPDGVP</sequence>
<proteinExistence type="predicted"/>
<reference evidence="1" key="1">
    <citation type="submission" date="2017-09" db="EMBL/GenBank/DDBJ databases">
        <title>Polyketide synthases of a Diaporthe helianthi virulent isolate.</title>
        <authorList>
            <person name="Baroncelli R."/>
        </authorList>
    </citation>
    <scope>NUCLEOTIDE SEQUENCE [LARGE SCALE GENOMIC DNA]</scope>
    <source>
        <strain evidence="1">7/96</strain>
    </source>
</reference>
<dbReference type="EMBL" id="MAVT02000093">
    <property type="protein sequence ID" value="POS79720.1"/>
    <property type="molecule type" value="Genomic_DNA"/>
</dbReference>
<dbReference type="Proteomes" id="UP000094444">
    <property type="component" value="Unassembled WGS sequence"/>
</dbReference>
<keyword evidence="2" id="KW-1185">Reference proteome</keyword>
<comment type="caution">
    <text evidence="1">The sequence shown here is derived from an EMBL/GenBank/DDBJ whole genome shotgun (WGS) entry which is preliminary data.</text>
</comment>
<accession>A0A2P5IB43</accession>
<name>A0A2P5IB43_DIAHE</name>
<gene>
    <name evidence="1" type="ORF">DHEL01_v201893</name>
</gene>
<protein>
    <submittedName>
        <fullName evidence="1">Monooxygenase</fullName>
    </submittedName>
</protein>
<keyword evidence="1" id="KW-0560">Oxidoreductase</keyword>
<evidence type="ECO:0000313" key="1">
    <source>
        <dbReference type="EMBL" id="POS79720.1"/>
    </source>
</evidence>